<dbReference type="AlphaFoldDB" id="A0A835Y107"/>
<reference evidence="2" key="1">
    <citation type="journal article" date="2020" name="bioRxiv">
        <title>Comparative genomics of Chlamydomonas.</title>
        <authorList>
            <person name="Craig R.J."/>
            <person name="Hasan A.R."/>
            <person name="Ness R.W."/>
            <person name="Keightley P.D."/>
        </authorList>
    </citation>
    <scope>NUCLEOTIDE SEQUENCE</scope>
    <source>
        <strain evidence="2">CCAP 11/70</strain>
    </source>
</reference>
<dbReference type="OrthoDB" id="533847at2759"/>
<dbReference type="Proteomes" id="UP000612055">
    <property type="component" value="Unassembled WGS sequence"/>
</dbReference>
<keyword evidence="3" id="KW-1185">Reference proteome</keyword>
<comment type="caution">
    <text evidence="2">The sequence shown here is derived from an EMBL/GenBank/DDBJ whole genome shotgun (WGS) entry which is preliminary data.</text>
</comment>
<feature type="region of interest" description="Disordered" evidence="1">
    <location>
        <begin position="444"/>
        <end position="467"/>
    </location>
</feature>
<protein>
    <submittedName>
        <fullName evidence="2">Uncharacterized protein</fullName>
    </submittedName>
</protein>
<evidence type="ECO:0000313" key="2">
    <source>
        <dbReference type="EMBL" id="KAG2493906.1"/>
    </source>
</evidence>
<evidence type="ECO:0000256" key="1">
    <source>
        <dbReference type="SAM" id="MobiDB-lite"/>
    </source>
</evidence>
<proteinExistence type="predicted"/>
<gene>
    <name evidence="2" type="ORF">HYH03_007842</name>
</gene>
<evidence type="ECO:0000313" key="3">
    <source>
        <dbReference type="Proteomes" id="UP000612055"/>
    </source>
</evidence>
<sequence>MGQFYSREFDGDPYIDLMRSLPERELVWWAQKVIWLAEGFTFVGHFSRTYPRVFQHTCTRCKGAGVMTCPACSGTRQMLTAPDGSVDLGSRKPALAAASGAGAGRFPFTSAGGQEGECRVCGEGCEWDAESEWADKWGEWEARLAYYDKSAGPLLDEWYEDVIHAGNLEEDTQQPEEEPPGPEVEGQWAADERRLAKDKKRFAALMRRYGHPYDADANLGYQIVDPTATMGENIWNMAQVYNSVPPELNPFRLQHLIGRGGGAQGVLEVQEAAMDALNHQVVKEAAIMSNLEAAAQGLPKPYRFGHTAGTVPCPECDGAAWHYSLIPNTNVLFRLERPFWSDELQRLSKYWNPTHLADRAQTGQVLPYGEHGLRSLLQAAGEGEGAGDDPLAALVGPAPKSTRRYAPDLEALALYPQLRSARQRTEGRLGELAAAVEEAEAAAQQELDRDLASSATPLQLTPLPDGR</sequence>
<organism evidence="2 3">
    <name type="scientific">Edaphochlamys debaryana</name>
    <dbReference type="NCBI Taxonomy" id="47281"/>
    <lineage>
        <taxon>Eukaryota</taxon>
        <taxon>Viridiplantae</taxon>
        <taxon>Chlorophyta</taxon>
        <taxon>core chlorophytes</taxon>
        <taxon>Chlorophyceae</taxon>
        <taxon>CS clade</taxon>
        <taxon>Chlamydomonadales</taxon>
        <taxon>Chlamydomonadales incertae sedis</taxon>
        <taxon>Edaphochlamys</taxon>
    </lineage>
</organism>
<accession>A0A835Y107</accession>
<dbReference type="EMBL" id="JAEHOE010000034">
    <property type="protein sequence ID" value="KAG2493906.1"/>
    <property type="molecule type" value="Genomic_DNA"/>
</dbReference>
<name>A0A835Y107_9CHLO</name>